<keyword evidence="12" id="KW-1185">Reference proteome</keyword>
<dbReference type="PANTHER" id="PTHR43562">
    <property type="entry name" value="NAPA-TYPE SODIUM/HYDROGEN ANTIPORTER"/>
    <property type="match status" value="1"/>
</dbReference>
<dbReference type="PANTHER" id="PTHR43562:SF1">
    <property type="entry name" value="NA(+)_H(+) ANTIPORTER YJBQ-RELATED"/>
    <property type="match status" value="1"/>
</dbReference>
<evidence type="ECO:0000256" key="1">
    <source>
        <dbReference type="ARBA" id="ARBA00004141"/>
    </source>
</evidence>
<feature type="transmembrane region" description="Helical" evidence="9">
    <location>
        <begin position="113"/>
        <end position="133"/>
    </location>
</feature>
<feature type="transmembrane region" description="Helical" evidence="9">
    <location>
        <begin position="259"/>
        <end position="277"/>
    </location>
</feature>
<evidence type="ECO:0000256" key="3">
    <source>
        <dbReference type="ARBA" id="ARBA00022448"/>
    </source>
</evidence>
<keyword evidence="6 9" id="KW-1133">Transmembrane helix</keyword>
<name>A0A3G9IVF9_9ACTN</name>
<feature type="domain" description="Cation/H+ exchanger transmembrane" evidence="10">
    <location>
        <begin position="1"/>
        <end position="329"/>
    </location>
</feature>
<dbReference type="GO" id="GO:0015297">
    <property type="term" value="F:antiporter activity"/>
    <property type="evidence" value="ECO:0007669"/>
    <property type="project" value="UniProtKB-KW"/>
</dbReference>
<evidence type="ECO:0000256" key="6">
    <source>
        <dbReference type="ARBA" id="ARBA00022989"/>
    </source>
</evidence>
<feature type="transmembrane region" description="Helical" evidence="9">
    <location>
        <begin position="82"/>
        <end position="101"/>
    </location>
</feature>
<sequence>MLAGIALGRTGVHYLHSDNATFAFLADIGFALVMFVAGTHVPVRDPAIRPALKSGIVRAVVVAVIAGILGTAIAYATGVHHAPLFAVLIASSSAALILPIVDSLGLKGGGVVGLLPQIAIADTLCIVALPLAIDPKHALRAAGGAAAVIGAAAVVFLALRAAEKAGARKKVHDVSEERRFAAELRIQLVILFALAALAKSTHVSIMLAGFAFGLGVAAIGEPRRLSRQLFALTEGFLGPLFFVWLGAELNLRELGAHPKMIGLGVALGAAAALAHVVPRLLGQAIPYGLLAAAQLGVPVAAATVGSQLNVLQPGEASALMLGALISIAVAVAGGSMASKLSSSTEATA</sequence>
<dbReference type="AlphaFoldDB" id="A0A3G9IVF9"/>
<proteinExistence type="inferred from homology"/>
<comment type="similarity">
    <text evidence="2">Belongs to the monovalent cation:proton antiporter 2 (CPA2) transporter (TC 2.A.37) family.</text>
</comment>
<dbReference type="KEGG" id="nbe:Back2_19480"/>
<dbReference type="Pfam" id="PF00999">
    <property type="entry name" value="Na_H_Exchanger"/>
    <property type="match status" value="1"/>
</dbReference>
<keyword evidence="8 9" id="KW-0472">Membrane</keyword>
<dbReference type="GO" id="GO:0016020">
    <property type="term" value="C:membrane"/>
    <property type="evidence" value="ECO:0007669"/>
    <property type="project" value="UniProtKB-SubCell"/>
</dbReference>
<dbReference type="Proteomes" id="UP000271573">
    <property type="component" value="Chromosome"/>
</dbReference>
<comment type="subcellular location">
    <subcellularLocation>
        <location evidence="1">Membrane</location>
        <topology evidence="1">Multi-pass membrane protein</topology>
    </subcellularLocation>
</comment>
<keyword evidence="5 9" id="KW-0812">Transmembrane</keyword>
<evidence type="ECO:0000256" key="5">
    <source>
        <dbReference type="ARBA" id="ARBA00022692"/>
    </source>
</evidence>
<feature type="transmembrane region" description="Helical" evidence="9">
    <location>
        <begin position="139"/>
        <end position="159"/>
    </location>
</feature>
<reference evidence="11 12" key="1">
    <citation type="submission" date="2018-11" db="EMBL/GenBank/DDBJ databases">
        <title>Complete genome sequence of Nocardioides baekrokdamisoli strain KCTC 39748.</title>
        <authorList>
            <person name="Kang S.W."/>
            <person name="Lee K.C."/>
            <person name="Kim K.K."/>
            <person name="Kim J.S."/>
            <person name="Kim D.S."/>
            <person name="Ko S.H."/>
            <person name="Yang S.H."/>
            <person name="Shin Y.K."/>
            <person name="Lee J.S."/>
        </authorList>
    </citation>
    <scope>NUCLEOTIDE SEQUENCE [LARGE SCALE GENOMIC DNA]</scope>
    <source>
        <strain evidence="11 12">KCTC 39748</strain>
    </source>
</reference>
<keyword evidence="4" id="KW-0050">Antiport</keyword>
<organism evidence="11 12">
    <name type="scientific">Nocardioides baekrokdamisoli</name>
    <dbReference type="NCBI Taxonomy" id="1804624"/>
    <lineage>
        <taxon>Bacteria</taxon>
        <taxon>Bacillati</taxon>
        <taxon>Actinomycetota</taxon>
        <taxon>Actinomycetes</taxon>
        <taxon>Propionibacteriales</taxon>
        <taxon>Nocardioidaceae</taxon>
        <taxon>Nocardioides</taxon>
    </lineage>
</organism>
<gene>
    <name evidence="11" type="ORF">Back2_19480</name>
</gene>
<feature type="transmembrane region" description="Helical" evidence="9">
    <location>
        <begin position="229"/>
        <end position="247"/>
    </location>
</feature>
<evidence type="ECO:0000256" key="2">
    <source>
        <dbReference type="ARBA" id="ARBA00005551"/>
    </source>
</evidence>
<evidence type="ECO:0000259" key="10">
    <source>
        <dbReference type="Pfam" id="PF00999"/>
    </source>
</evidence>
<evidence type="ECO:0000256" key="7">
    <source>
        <dbReference type="ARBA" id="ARBA00023065"/>
    </source>
</evidence>
<dbReference type="GO" id="GO:1902600">
    <property type="term" value="P:proton transmembrane transport"/>
    <property type="evidence" value="ECO:0007669"/>
    <property type="project" value="InterPro"/>
</dbReference>
<keyword evidence="3" id="KW-0813">Transport</keyword>
<evidence type="ECO:0000313" key="11">
    <source>
        <dbReference type="EMBL" id="BBH17661.1"/>
    </source>
</evidence>
<feature type="transmembrane region" description="Helical" evidence="9">
    <location>
        <begin position="55"/>
        <end position="76"/>
    </location>
</feature>
<dbReference type="InterPro" id="IPR038770">
    <property type="entry name" value="Na+/solute_symporter_sf"/>
</dbReference>
<protein>
    <recommendedName>
        <fullName evidence="10">Cation/H+ exchanger transmembrane domain-containing protein</fullName>
    </recommendedName>
</protein>
<dbReference type="InterPro" id="IPR006153">
    <property type="entry name" value="Cation/H_exchanger_TM"/>
</dbReference>
<dbReference type="Gene3D" id="1.20.1530.20">
    <property type="match status" value="1"/>
</dbReference>
<feature type="transmembrane region" description="Helical" evidence="9">
    <location>
        <begin position="20"/>
        <end position="43"/>
    </location>
</feature>
<feature type="transmembrane region" description="Helical" evidence="9">
    <location>
        <begin position="316"/>
        <end position="337"/>
    </location>
</feature>
<evidence type="ECO:0000256" key="4">
    <source>
        <dbReference type="ARBA" id="ARBA00022449"/>
    </source>
</evidence>
<dbReference type="EMBL" id="AP019307">
    <property type="protein sequence ID" value="BBH17661.1"/>
    <property type="molecule type" value="Genomic_DNA"/>
</dbReference>
<evidence type="ECO:0000313" key="12">
    <source>
        <dbReference type="Proteomes" id="UP000271573"/>
    </source>
</evidence>
<evidence type="ECO:0000256" key="8">
    <source>
        <dbReference type="ARBA" id="ARBA00023136"/>
    </source>
</evidence>
<accession>A0A3G9IVF9</accession>
<evidence type="ECO:0000256" key="9">
    <source>
        <dbReference type="SAM" id="Phobius"/>
    </source>
</evidence>
<keyword evidence="7" id="KW-0406">Ion transport</keyword>